<dbReference type="GO" id="GO:0047632">
    <property type="term" value="F:agmatine deiminase activity"/>
    <property type="evidence" value="ECO:0007669"/>
    <property type="project" value="TreeGrafter"/>
</dbReference>
<evidence type="ECO:0000313" key="4">
    <source>
        <dbReference type="Proteomes" id="UP000198748"/>
    </source>
</evidence>
<proteinExistence type="predicted"/>
<dbReference type="STRING" id="659014.SAMN04487996_12045"/>
<protein>
    <submittedName>
        <fullName evidence="3">Agmatine deiminase</fullName>
    </submittedName>
</protein>
<feature type="signal peptide" evidence="2">
    <location>
        <begin position="1"/>
        <end position="18"/>
    </location>
</feature>
<reference evidence="4" key="1">
    <citation type="submission" date="2016-10" db="EMBL/GenBank/DDBJ databases">
        <authorList>
            <person name="Varghese N."/>
            <person name="Submissions S."/>
        </authorList>
    </citation>
    <scope>NUCLEOTIDE SEQUENCE [LARGE SCALE GENOMIC DNA]</scope>
    <source>
        <strain evidence="4">DSM 25329</strain>
    </source>
</reference>
<dbReference type="Pfam" id="PF04371">
    <property type="entry name" value="PAD_porph"/>
    <property type="match status" value="2"/>
</dbReference>
<dbReference type="EMBL" id="FNAN01000020">
    <property type="protein sequence ID" value="SDG57840.1"/>
    <property type="molecule type" value="Genomic_DNA"/>
</dbReference>
<dbReference type="OrthoDB" id="9808013at2"/>
<organism evidence="3 4">
    <name type="scientific">Dyadobacter soli</name>
    <dbReference type="NCBI Taxonomy" id="659014"/>
    <lineage>
        <taxon>Bacteria</taxon>
        <taxon>Pseudomonadati</taxon>
        <taxon>Bacteroidota</taxon>
        <taxon>Cytophagia</taxon>
        <taxon>Cytophagales</taxon>
        <taxon>Spirosomataceae</taxon>
        <taxon>Dyadobacter</taxon>
    </lineage>
</organism>
<dbReference type="RefSeq" id="WP_090156418.1">
    <property type="nucleotide sequence ID" value="NZ_FNAN01000020.1"/>
</dbReference>
<evidence type="ECO:0000256" key="2">
    <source>
        <dbReference type="SAM" id="SignalP"/>
    </source>
</evidence>
<dbReference type="InterPro" id="IPR007466">
    <property type="entry name" value="Peptidyl-Arg-deiminase_porph"/>
</dbReference>
<evidence type="ECO:0000256" key="1">
    <source>
        <dbReference type="ARBA" id="ARBA00022801"/>
    </source>
</evidence>
<dbReference type="GO" id="GO:0004668">
    <property type="term" value="F:protein-arginine deiminase activity"/>
    <property type="evidence" value="ECO:0007669"/>
    <property type="project" value="InterPro"/>
</dbReference>
<dbReference type="GO" id="GO:0009446">
    <property type="term" value="P:putrescine biosynthetic process"/>
    <property type="evidence" value="ECO:0007669"/>
    <property type="project" value="InterPro"/>
</dbReference>
<dbReference type="PANTHER" id="PTHR31377:SF0">
    <property type="entry name" value="AGMATINE DEIMINASE-RELATED"/>
    <property type="match status" value="1"/>
</dbReference>
<dbReference type="PANTHER" id="PTHR31377">
    <property type="entry name" value="AGMATINE DEIMINASE-RELATED"/>
    <property type="match status" value="1"/>
</dbReference>
<name>A0A1G7VFY6_9BACT</name>
<gene>
    <name evidence="3" type="ORF">SAMN04487996_12045</name>
</gene>
<dbReference type="Proteomes" id="UP000198748">
    <property type="component" value="Unassembled WGS sequence"/>
</dbReference>
<dbReference type="SUPFAM" id="SSF55909">
    <property type="entry name" value="Pentein"/>
    <property type="match status" value="1"/>
</dbReference>
<keyword evidence="4" id="KW-1185">Reference proteome</keyword>
<dbReference type="AlphaFoldDB" id="A0A1G7VFY6"/>
<sequence>MKNNFTRLVLCIAVCLSASEFLLSCVKDHVVTPGVGTPGVEQIRVPAEWEEQESVWMAWPTYDNKHDWSAQAAYAQIIKGLVGASNVDLCVPDEATAAEAKAYLGSNGVPQSALADKIRFHVTEYADIWLRDTGPIFIEKNGHTETVDFKFDGWGWGLSFIQDQAYHDGILLDETLDKQISQKVNVPFTSSELIMEGGALEFNGKGTVLVSEDVVFQRNPTWTKSQVEAEFSRVLGTKKVIWLKGYLGNDAHPVINAPFAVPFGNTTQNVYTLLTTNGHTDEFVRFINSSTVLLAEPPSEQEAAHNPVAAQSRKAILETRQILTSSTDQDGSPITIIDFPEVKPLYVDLDGSDEMFILMSTLNFASVGKQNIDENGSFKGVLAASYLNCLVINGVVLVAQYAGLSADMATHDSEAIQKLQQAFPGKTVIGIDVRSINVGGGGIHCITRQMPRIQ</sequence>
<dbReference type="Gene3D" id="3.75.10.10">
    <property type="entry name" value="L-arginine/glycine Amidinotransferase, Chain A"/>
    <property type="match status" value="1"/>
</dbReference>
<keyword evidence="1" id="KW-0378">Hydrolase</keyword>
<evidence type="ECO:0000313" key="3">
    <source>
        <dbReference type="EMBL" id="SDG57840.1"/>
    </source>
</evidence>
<accession>A0A1G7VFY6</accession>
<feature type="chain" id="PRO_5011443755" evidence="2">
    <location>
        <begin position="19"/>
        <end position="454"/>
    </location>
</feature>
<keyword evidence="2" id="KW-0732">Signal</keyword>